<dbReference type="AlphaFoldDB" id="A0A4Y2B323"/>
<dbReference type="EMBL" id="BGPR01000047">
    <property type="protein sequence ID" value="GBL86227.1"/>
    <property type="molecule type" value="Genomic_DNA"/>
</dbReference>
<protein>
    <submittedName>
        <fullName evidence="1">Uncharacterized protein</fullName>
    </submittedName>
</protein>
<gene>
    <name evidence="1" type="ORF">AVEN_131960_1</name>
</gene>
<sequence>MNIEKFYNIGLAVLTPWDLRWPRGRISNLKIISSKPISPKDPPCLRASCILNLTLVKHPIANVARKLGEKVSFPQAVKKHLEPNHLQSFIETDTAHFQLPLNIRTTGIEARVIQTNFCTLVSKRSVTKERSQPVIVVCLLIVATGKMLLL</sequence>
<evidence type="ECO:0000313" key="1">
    <source>
        <dbReference type="EMBL" id="GBL86227.1"/>
    </source>
</evidence>
<accession>A0A4Y2B323</accession>
<organism evidence="1 2">
    <name type="scientific">Araneus ventricosus</name>
    <name type="common">Orbweaver spider</name>
    <name type="synonym">Epeira ventricosa</name>
    <dbReference type="NCBI Taxonomy" id="182803"/>
    <lineage>
        <taxon>Eukaryota</taxon>
        <taxon>Metazoa</taxon>
        <taxon>Ecdysozoa</taxon>
        <taxon>Arthropoda</taxon>
        <taxon>Chelicerata</taxon>
        <taxon>Arachnida</taxon>
        <taxon>Araneae</taxon>
        <taxon>Araneomorphae</taxon>
        <taxon>Entelegynae</taxon>
        <taxon>Araneoidea</taxon>
        <taxon>Araneidae</taxon>
        <taxon>Araneus</taxon>
    </lineage>
</organism>
<keyword evidence="2" id="KW-1185">Reference proteome</keyword>
<name>A0A4Y2B323_ARAVE</name>
<evidence type="ECO:0000313" key="2">
    <source>
        <dbReference type="Proteomes" id="UP000499080"/>
    </source>
</evidence>
<dbReference type="Proteomes" id="UP000499080">
    <property type="component" value="Unassembled WGS sequence"/>
</dbReference>
<comment type="caution">
    <text evidence="1">The sequence shown here is derived from an EMBL/GenBank/DDBJ whole genome shotgun (WGS) entry which is preliminary data.</text>
</comment>
<proteinExistence type="predicted"/>
<reference evidence="1 2" key="1">
    <citation type="journal article" date="2019" name="Sci. Rep.">
        <title>Orb-weaving spider Araneus ventricosus genome elucidates the spidroin gene catalogue.</title>
        <authorList>
            <person name="Kono N."/>
            <person name="Nakamura H."/>
            <person name="Ohtoshi R."/>
            <person name="Moran D.A.P."/>
            <person name="Shinohara A."/>
            <person name="Yoshida Y."/>
            <person name="Fujiwara M."/>
            <person name="Mori M."/>
            <person name="Tomita M."/>
            <person name="Arakawa K."/>
        </authorList>
    </citation>
    <scope>NUCLEOTIDE SEQUENCE [LARGE SCALE GENOMIC DNA]</scope>
</reference>